<evidence type="ECO:0000313" key="2">
    <source>
        <dbReference type="Proteomes" id="UP000324758"/>
    </source>
</evidence>
<name>A0A5D3KZ96_9BRAD</name>
<comment type="caution">
    <text evidence="1">The sequence shown here is derived from an EMBL/GenBank/DDBJ whole genome shotgun (WGS) entry which is preliminary data.</text>
</comment>
<dbReference type="EMBL" id="VSSS01000011">
    <property type="protein sequence ID" value="TYL98721.1"/>
    <property type="molecule type" value="Genomic_DNA"/>
</dbReference>
<reference evidence="1 2" key="1">
    <citation type="submission" date="2019-08" db="EMBL/GenBank/DDBJ databases">
        <title>Bradyrhizobium hipponensis sp. nov., a rhizobium isolated from a Lupinus angustifolius root nodule in Tunisia.</title>
        <authorList>
            <person name="Off K."/>
            <person name="Rejili M."/>
            <person name="Mars M."/>
            <person name="Brachmann A."/>
            <person name="Marin M."/>
        </authorList>
    </citation>
    <scope>NUCLEOTIDE SEQUENCE [LARGE SCALE GENOMIC DNA]</scope>
    <source>
        <strain evidence="1 2">CTAW71</strain>
    </source>
</reference>
<keyword evidence="2" id="KW-1185">Reference proteome</keyword>
<gene>
    <name evidence="1" type="ORF">FXB40_05505</name>
</gene>
<dbReference type="Proteomes" id="UP000324758">
    <property type="component" value="Unassembled WGS sequence"/>
</dbReference>
<dbReference type="AlphaFoldDB" id="A0A5D3KZ96"/>
<protein>
    <submittedName>
        <fullName evidence="1">Uncharacterized protein</fullName>
    </submittedName>
</protein>
<proteinExistence type="predicted"/>
<evidence type="ECO:0000313" key="1">
    <source>
        <dbReference type="EMBL" id="TYL98721.1"/>
    </source>
</evidence>
<sequence length="71" mass="7799">MEAPVLTDEERSKDEFFKRLAVIGEDMIAVHGKDFAIGALVLLARFLVEGKELAEPSEPNIGEWMKGAKPG</sequence>
<organism evidence="1 2">
    <name type="scientific">Bradyrhizobium rifense</name>
    <dbReference type="NCBI Taxonomy" id="515499"/>
    <lineage>
        <taxon>Bacteria</taxon>
        <taxon>Pseudomonadati</taxon>
        <taxon>Pseudomonadota</taxon>
        <taxon>Alphaproteobacteria</taxon>
        <taxon>Hyphomicrobiales</taxon>
        <taxon>Nitrobacteraceae</taxon>
        <taxon>Bradyrhizobium</taxon>
    </lineage>
</organism>
<accession>A0A5D3KZ96</accession>
<dbReference type="OrthoDB" id="7873178at2"/>